<dbReference type="InterPro" id="IPR007047">
    <property type="entry name" value="Flp_Fap"/>
</dbReference>
<dbReference type="RefSeq" id="WP_113462130.1">
    <property type="nucleotide sequence ID" value="NZ_STGU01000003.1"/>
</dbReference>
<dbReference type="EMBL" id="STGU01000003">
    <property type="protein sequence ID" value="THV37569.1"/>
    <property type="molecule type" value="Genomic_DNA"/>
</dbReference>
<organism evidence="2 3">
    <name type="scientific">Rhizobium rosettiformans W3</name>
    <dbReference type="NCBI Taxonomy" id="538378"/>
    <lineage>
        <taxon>Bacteria</taxon>
        <taxon>Pseudomonadati</taxon>
        <taxon>Pseudomonadota</taxon>
        <taxon>Alphaproteobacteria</taxon>
        <taxon>Hyphomicrobiales</taxon>
        <taxon>Rhizobiaceae</taxon>
        <taxon>Rhizobium/Agrobacterium group</taxon>
        <taxon>Rhizobium</taxon>
    </lineage>
</organism>
<proteinExistence type="predicted"/>
<keyword evidence="1" id="KW-0472">Membrane</keyword>
<dbReference type="AlphaFoldDB" id="A0A4S8Q9G1"/>
<evidence type="ECO:0000313" key="2">
    <source>
        <dbReference type="EMBL" id="THV37569.1"/>
    </source>
</evidence>
<protein>
    <submittedName>
        <fullName evidence="2">Flp family type IVb pilin</fullName>
    </submittedName>
</protein>
<keyword evidence="1" id="KW-1133">Transmembrane helix</keyword>
<accession>A0A4S8Q9G1</accession>
<name>A0A4S8Q9G1_9HYPH</name>
<reference evidence="2 3" key="1">
    <citation type="submission" date="2019-04" db="EMBL/GenBank/DDBJ databases">
        <title>genome sequence of strain W3.</title>
        <authorList>
            <person name="Gao J."/>
            <person name="Sun J."/>
        </authorList>
    </citation>
    <scope>NUCLEOTIDE SEQUENCE [LARGE SCALE GENOMIC DNA]</scope>
    <source>
        <strain evidence="2 3">W3</strain>
    </source>
</reference>
<evidence type="ECO:0000313" key="3">
    <source>
        <dbReference type="Proteomes" id="UP000307378"/>
    </source>
</evidence>
<evidence type="ECO:0000256" key="1">
    <source>
        <dbReference type="SAM" id="Phobius"/>
    </source>
</evidence>
<sequence>MHLFRQLMSDLRGATAVEYGLIAAIISVALLSGYSAFTGSLLNTFNTVETHFADAND</sequence>
<feature type="transmembrane region" description="Helical" evidence="1">
    <location>
        <begin position="21"/>
        <end position="42"/>
    </location>
</feature>
<dbReference type="Pfam" id="PF04964">
    <property type="entry name" value="Flp_Fap"/>
    <property type="match status" value="1"/>
</dbReference>
<dbReference type="Proteomes" id="UP000307378">
    <property type="component" value="Unassembled WGS sequence"/>
</dbReference>
<comment type="caution">
    <text evidence="2">The sequence shown here is derived from an EMBL/GenBank/DDBJ whole genome shotgun (WGS) entry which is preliminary data.</text>
</comment>
<keyword evidence="1" id="KW-0812">Transmembrane</keyword>
<gene>
    <name evidence="2" type="ORF">FAA86_08255</name>
</gene>